<dbReference type="PANTHER" id="PTHR10876">
    <property type="entry name" value="ZINC FINGER PROTEIN ZPR1"/>
    <property type="match status" value="1"/>
</dbReference>
<keyword evidence="4" id="KW-0862">Zinc</keyword>
<dbReference type="FunFam" id="2.60.120.1040:FF:000003">
    <property type="entry name" value="Zinc finger protein zpr1"/>
    <property type="match status" value="1"/>
</dbReference>
<dbReference type="AlphaFoldDB" id="A0A1R2C8N8"/>
<evidence type="ECO:0000256" key="4">
    <source>
        <dbReference type="ARBA" id="ARBA00022833"/>
    </source>
</evidence>
<protein>
    <recommendedName>
        <fullName evidence="5">Zinc finger ZPR1-type domain-containing protein</fullName>
    </recommendedName>
</protein>
<dbReference type="GO" id="GO:0008270">
    <property type="term" value="F:zinc ion binding"/>
    <property type="evidence" value="ECO:0007669"/>
    <property type="project" value="UniProtKB-KW"/>
</dbReference>
<dbReference type="Proteomes" id="UP000187209">
    <property type="component" value="Unassembled WGS sequence"/>
</dbReference>
<reference evidence="6 7" key="1">
    <citation type="submission" date="2016-11" db="EMBL/GenBank/DDBJ databases">
        <title>The macronuclear genome of Stentor coeruleus: a giant cell with tiny introns.</title>
        <authorList>
            <person name="Slabodnick M."/>
            <person name="Ruby J.G."/>
            <person name="Reiff S.B."/>
            <person name="Swart E.C."/>
            <person name="Gosai S."/>
            <person name="Prabakaran S."/>
            <person name="Witkowska E."/>
            <person name="Larue G.E."/>
            <person name="Fisher S."/>
            <person name="Freeman R.M."/>
            <person name="Gunawardena J."/>
            <person name="Chu W."/>
            <person name="Stover N.A."/>
            <person name="Gregory B.D."/>
            <person name="Nowacki M."/>
            <person name="Derisi J."/>
            <person name="Roy S.W."/>
            <person name="Marshall W.F."/>
            <person name="Sood P."/>
        </authorList>
    </citation>
    <scope>NUCLEOTIDE SEQUENCE [LARGE SCALE GENOMIC DNA]</scope>
    <source>
        <strain evidence="6">WM001</strain>
    </source>
</reference>
<dbReference type="InterPro" id="IPR042451">
    <property type="entry name" value="ZPR1_A/B_dom"/>
</dbReference>
<dbReference type="FunFam" id="2.20.25.420:FF:000001">
    <property type="entry name" value="Zinc finger protein ZPR1"/>
    <property type="match status" value="1"/>
</dbReference>
<proteinExistence type="inferred from homology"/>
<keyword evidence="3" id="KW-0863">Zinc-finger</keyword>
<comment type="similarity">
    <text evidence="1">Belongs to the ZPR1 family.</text>
</comment>
<evidence type="ECO:0000256" key="2">
    <source>
        <dbReference type="ARBA" id="ARBA00022723"/>
    </source>
</evidence>
<evidence type="ECO:0000313" key="6">
    <source>
        <dbReference type="EMBL" id="OMJ85330.1"/>
    </source>
</evidence>
<evidence type="ECO:0000256" key="1">
    <source>
        <dbReference type="ARBA" id="ARBA00008354"/>
    </source>
</evidence>
<keyword evidence="7" id="KW-1185">Reference proteome</keyword>
<gene>
    <name evidence="6" type="ORF">SteCoe_13363</name>
</gene>
<name>A0A1R2C8N8_9CILI</name>
<comment type="caution">
    <text evidence="6">The sequence shown here is derived from an EMBL/GenBank/DDBJ whole genome shotgun (WGS) entry which is preliminary data.</text>
</comment>
<dbReference type="OrthoDB" id="308464at2759"/>
<dbReference type="InterPro" id="IPR004457">
    <property type="entry name" value="Znf_ZPR1"/>
</dbReference>
<dbReference type="Pfam" id="PF22794">
    <property type="entry name" value="jr-ZPR1"/>
    <property type="match status" value="2"/>
</dbReference>
<dbReference type="InterPro" id="IPR042452">
    <property type="entry name" value="ZPR1_Znf1/2"/>
</dbReference>
<keyword evidence="2" id="KW-0479">Metal-binding</keyword>
<dbReference type="Gene3D" id="2.60.120.1040">
    <property type="entry name" value="ZPR1, A/B domain"/>
    <property type="match status" value="2"/>
</dbReference>
<dbReference type="Pfam" id="PF03367">
    <property type="entry name" value="Zn_ribbon_ZPR1"/>
    <property type="match status" value="2"/>
</dbReference>
<dbReference type="NCBIfam" id="TIGR00310">
    <property type="entry name" value="ZPR1_znf"/>
    <property type="match status" value="2"/>
</dbReference>
<evidence type="ECO:0000313" key="7">
    <source>
        <dbReference type="Proteomes" id="UP000187209"/>
    </source>
</evidence>
<evidence type="ECO:0000259" key="5">
    <source>
        <dbReference type="SMART" id="SM00709"/>
    </source>
</evidence>
<sequence>MSEATNVFINPDEPVTQIESFCTSCEGTGMTRLLLCSIPFFKDIVVMSFSCDECGYKNSEIQSAGNLAEKGVHIVLKLTNPEMLNREVVKSEWATIKIPDIELEIPASTQKGSFSTVEGIITKSYDELSYLQPERRVSDPVTAQKIDEFLERLNRLKQGEPFTFELDDPSGNSYIAHDIVKYKHAMNDPSLTITHYSRTIEQMVAMGYMTEEQVEEEKKVPEVEEKITAHGQDFSQPLGSNPSEEVIEMSTRCFACFKEGTVKTCLTNIPHFKETLVMAFSCDYCGAKSNEVKGGGGIPEKARRITLHVNNETDLSRFVIKSDSASIEIPEIGLELTHGTMGPLVSTVEGLISKIHEELSKNISFVVGDSRDNADNRRFTDFFGSLLEMKKGSQFFYRIIIDDPLSNSYIAGIGENDSQLEVVDYERSEEQNEELGITDMHTEAS</sequence>
<dbReference type="InterPro" id="IPR056180">
    <property type="entry name" value="ZPR1_jr_dom"/>
</dbReference>
<evidence type="ECO:0000256" key="3">
    <source>
        <dbReference type="ARBA" id="ARBA00022771"/>
    </source>
</evidence>
<dbReference type="GO" id="GO:0005634">
    <property type="term" value="C:nucleus"/>
    <property type="evidence" value="ECO:0007669"/>
    <property type="project" value="TreeGrafter"/>
</dbReference>
<dbReference type="FunFam" id="2.60.120.1040:FF:000006">
    <property type="entry name" value="Zinc finger protein zpr1"/>
    <property type="match status" value="1"/>
</dbReference>
<dbReference type="SMART" id="SM00709">
    <property type="entry name" value="Zpr1"/>
    <property type="match status" value="2"/>
</dbReference>
<dbReference type="EMBL" id="MPUH01000240">
    <property type="protein sequence ID" value="OMJ85330.1"/>
    <property type="molecule type" value="Genomic_DNA"/>
</dbReference>
<dbReference type="InterPro" id="IPR040141">
    <property type="entry name" value="ZPR1"/>
</dbReference>
<organism evidence="6 7">
    <name type="scientific">Stentor coeruleus</name>
    <dbReference type="NCBI Taxonomy" id="5963"/>
    <lineage>
        <taxon>Eukaryota</taxon>
        <taxon>Sar</taxon>
        <taxon>Alveolata</taxon>
        <taxon>Ciliophora</taxon>
        <taxon>Postciliodesmatophora</taxon>
        <taxon>Heterotrichea</taxon>
        <taxon>Heterotrichida</taxon>
        <taxon>Stentoridae</taxon>
        <taxon>Stentor</taxon>
    </lineage>
</organism>
<dbReference type="Gene3D" id="2.20.25.420">
    <property type="entry name" value="ZPR1, zinc finger domain"/>
    <property type="match status" value="2"/>
</dbReference>
<feature type="domain" description="Zinc finger ZPR1-type" evidence="5">
    <location>
        <begin position="20"/>
        <end position="177"/>
    </location>
</feature>
<dbReference type="PANTHER" id="PTHR10876:SF0">
    <property type="entry name" value="ZINC FINGER PROTEIN ZPR1"/>
    <property type="match status" value="1"/>
</dbReference>
<accession>A0A1R2C8N8</accession>
<feature type="domain" description="Zinc finger ZPR1-type" evidence="5">
    <location>
        <begin position="251"/>
        <end position="412"/>
    </location>
</feature>